<evidence type="ECO:0000313" key="1">
    <source>
        <dbReference type="EMBL" id="PRQ27152.1"/>
    </source>
</evidence>
<dbReference type="EMBL" id="PDCK01000044">
    <property type="protein sequence ID" value="PRQ27152.1"/>
    <property type="molecule type" value="Genomic_DNA"/>
</dbReference>
<gene>
    <name evidence="1" type="ORF">RchiOBHm_Chr6g0302261</name>
</gene>
<protein>
    <submittedName>
        <fullName evidence="1">Uncharacterized protein</fullName>
    </submittedName>
</protein>
<name>A0A2P6PZ06_ROSCH</name>
<evidence type="ECO:0000313" key="2">
    <source>
        <dbReference type="Proteomes" id="UP000238479"/>
    </source>
</evidence>
<keyword evidence="2" id="KW-1185">Reference proteome</keyword>
<dbReference type="AlphaFoldDB" id="A0A2P6PZ06"/>
<dbReference type="Gramene" id="PRQ27152">
    <property type="protein sequence ID" value="PRQ27152"/>
    <property type="gene ID" value="RchiOBHm_Chr6g0302261"/>
</dbReference>
<accession>A0A2P6PZ06</accession>
<proteinExistence type="predicted"/>
<reference evidence="1 2" key="1">
    <citation type="journal article" date="2018" name="Nat. Genet.">
        <title>The Rosa genome provides new insights in the design of modern roses.</title>
        <authorList>
            <person name="Bendahmane M."/>
        </authorList>
    </citation>
    <scope>NUCLEOTIDE SEQUENCE [LARGE SCALE GENOMIC DNA]</scope>
    <source>
        <strain evidence="2">cv. Old Blush</strain>
    </source>
</reference>
<comment type="caution">
    <text evidence="1">The sequence shown here is derived from an EMBL/GenBank/DDBJ whole genome shotgun (WGS) entry which is preliminary data.</text>
</comment>
<organism evidence="1 2">
    <name type="scientific">Rosa chinensis</name>
    <name type="common">China rose</name>
    <dbReference type="NCBI Taxonomy" id="74649"/>
    <lineage>
        <taxon>Eukaryota</taxon>
        <taxon>Viridiplantae</taxon>
        <taxon>Streptophyta</taxon>
        <taxon>Embryophyta</taxon>
        <taxon>Tracheophyta</taxon>
        <taxon>Spermatophyta</taxon>
        <taxon>Magnoliopsida</taxon>
        <taxon>eudicotyledons</taxon>
        <taxon>Gunneridae</taxon>
        <taxon>Pentapetalae</taxon>
        <taxon>rosids</taxon>
        <taxon>fabids</taxon>
        <taxon>Rosales</taxon>
        <taxon>Rosaceae</taxon>
        <taxon>Rosoideae</taxon>
        <taxon>Rosoideae incertae sedis</taxon>
        <taxon>Rosa</taxon>
    </lineage>
</organism>
<dbReference type="Proteomes" id="UP000238479">
    <property type="component" value="Chromosome 6"/>
</dbReference>
<sequence>MSSLFPDGKGILSRLSIFQIWIGDGSESTLLIDFESLGLWVRCFTSSKLWDVALLNLREEEEAEVL</sequence>